<dbReference type="Pfam" id="PF00005">
    <property type="entry name" value="ABC_tran"/>
    <property type="match status" value="2"/>
</dbReference>
<feature type="compositionally biased region" description="Polar residues" evidence="9">
    <location>
        <begin position="328"/>
        <end position="342"/>
    </location>
</feature>
<dbReference type="CDD" id="cd03225">
    <property type="entry name" value="ABC_cobalt_CbiO_domain1"/>
    <property type="match status" value="2"/>
</dbReference>
<dbReference type="AlphaFoldDB" id="A0A374NUI5"/>
<gene>
    <name evidence="11" type="ORF">DXD91_02875</name>
</gene>
<feature type="compositionally biased region" description="Polar residues" evidence="9">
    <location>
        <begin position="312"/>
        <end position="321"/>
    </location>
</feature>
<dbReference type="InterPro" id="IPR015856">
    <property type="entry name" value="ABC_transpr_CbiO/EcfA_su"/>
</dbReference>
<dbReference type="EMBL" id="QSOE01000011">
    <property type="protein sequence ID" value="RGI91255.1"/>
    <property type="molecule type" value="Genomic_DNA"/>
</dbReference>
<dbReference type="PANTHER" id="PTHR43553:SF27">
    <property type="entry name" value="ENERGY-COUPLING FACTOR TRANSPORTER ATP-BINDING PROTEIN ECFA2"/>
    <property type="match status" value="1"/>
</dbReference>
<evidence type="ECO:0000256" key="5">
    <source>
        <dbReference type="ARBA" id="ARBA00022840"/>
    </source>
</evidence>
<evidence type="ECO:0000256" key="4">
    <source>
        <dbReference type="ARBA" id="ARBA00022741"/>
    </source>
</evidence>
<keyword evidence="5 8" id="KW-0067">ATP-binding</keyword>
<organism evidence="11 12">
    <name type="scientific">Anaerobutyricum hallii</name>
    <dbReference type="NCBI Taxonomy" id="39488"/>
    <lineage>
        <taxon>Bacteria</taxon>
        <taxon>Bacillati</taxon>
        <taxon>Bacillota</taxon>
        <taxon>Clostridia</taxon>
        <taxon>Lachnospirales</taxon>
        <taxon>Lachnospiraceae</taxon>
        <taxon>Anaerobutyricum</taxon>
    </lineage>
</organism>
<evidence type="ECO:0000256" key="8">
    <source>
        <dbReference type="RuleBase" id="RU365104"/>
    </source>
</evidence>
<dbReference type="InterPro" id="IPR017871">
    <property type="entry name" value="ABC_transporter-like_CS"/>
</dbReference>
<keyword evidence="2 8" id="KW-0813">Transport</keyword>
<dbReference type="NCBIfam" id="NF010167">
    <property type="entry name" value="PRK13648.1"/>
    <property type="match status" value="2"/>
</dbReference>
<keyword evidence="7 8" id="KW-0472">Membrane</keyword>
<dbReference type="Proteomes" id="UP000262524">
    <property type="component" value="Unassembled WGS sequence"/>
</dbReference>
<dbReference type="FunFam" id="3.40.50.300:FF:000224">
    <property type="entry name" value="Energy-coupling factor transporter ATP-binding protein EcfA"/>
    <property type="match status" value="2"/>
</dbReference>
<dbReference type="SMART" id="SM00382">
    <property type="entry name" value="AAA"/>
    <property type="match status" value="2"/>
</dbReference>
<name>A0A374NUI5_9FIRM</name>
<protein>
    <recommendedName>
        <fullName evidence="8">Energy-coupling factor transporter ATP-binding protein EcfA2</fullName>
        <ecNumber evidence="8">7.-.-.-</ecNumber>
    </recommendedName>
</protein>
<comment type="similarity">
    <text evidence="8">Belongs to the ABC transporter superfamily. Energy-coupling factor EcfA family.</text>
</comment>
<evidence type="ECO:0000256" key="3">
    <source>
        <dbReference type="ARBA" id="ARBA00022475"/>
    </source>
</evidence>
<accession>A0A374NUI5</accession>
<dbReference type="SUPFAM" id="SSF52540">
    <property type="entry name" value="P-loop containing nucleoside triphosphate hydrolases"/>
    <property type="match status" value="2"/>
</dbReference>
<comment type="subunit">
    <text evidence="8">Forms a stable energy-coupling factor (ECF) transporter complex composed of 2 membrane-embedded substrate-binding proteins (S component), 2 ATP-binding proteins (A component) and 2 transmembrane proteins (T component).</text>
</comment>
<dbReference type="InterPro" id="IPR027417">
    <property type="entry name" value="P-loop_NTPase"/>
</dbReference>
<dbReference type="InterPro" id="IPR030946">
    <property type="entry name" value="EcfA2"/>
</dbReference>
<dbReference type="EC" id="7.-.-.-" evidence="8"/>
<evidence type="ECO:0000313" key="11">
    <source>
        <dbReference type="EMBL" id="RGI91255.1"/>
    </source>
</evidence>
<dbReference type="NCBIfam" id="TIGR04520">
    <property type="entry name" value="ECF_ATPase_1"/>
    <property type="match status" value="1"/>
</dbReference>
<dbReference type="InterPro" id="IPR030947">
    <property type="entry name" value="EcfA_1"/>
</dbReference>
<evidence type="ECO:0000256" key="9">
    <source>
        <dbReference type="SAM" id="MobiDB-lite"/>
    </source>
</evidence>
<dbReference type="GO" id="GO:0005524">
    <property type="term" value="F:ATP binding"/>
    <property type="evidence" value="ECO:0007669"/>
    <property type="project" value="UniProtKB-UniRule"/>
</dbReference>
<comment type="function">
    <text evidence="8">ATP-binding (A) component of a common energy-coupling factor (ECF) ABC-transporter complex.</text>
</comment>
<evidence type="ECO:0000256" key="1">
    <source>
        <dbReference type="ARBA" id="ARBA00004202"/>
    </source>
</evidence>
<keyword evidence="3 8" id="KW-1003">Cell membrane</keyword>
<dbReference type="GO" id="GO:0016887">
    <property type="term" value="F:ATP hydrolysis activity"/>
    <property type="evidence" value="ECO:0007669"/>
    <property type="project" value="InterPro"/>
</dbReference>
<dbReference type="InterPro" id="IPR003439">
    <property type="entry name" value="ABC_transporter-like_ATP-bd"/>
</dbReference>
<evidence type="ECO:0000313" key="12">
    <source>
        <dbReference type="Proteomes" id="UP000262524"/>
    </source>
</evidence>
<dbReference type="NCBIfam" id="TIGR04521">
    <property type="entry name" value="ECF_ATPase_2"/>
    <property type="match status" value="1"/>
</dbReference>
<evidence type="ECO:0000256" key="7">
    <source>
        <dbReference type="ARBA" id="ARBA00023136"/>
    </source>
</evidence>
<feature type="domain" description="ABC transporter" evidence="10">
    <location>
        <begin position="400"/>
        <end position="642"/>
    </location>
</feature>
<dbReference type="PANTHER" id="PTHR43553">
    <property type="entry name" value="HEAVY METAL TRANSPORTER"/>
    <property type="match status" value="1"/>
</dbReference>
<comment type="caution">
    <text evidence="11">The sequence shown here is derived from an EMBL/GenBank/DDBJ whole genome shotgun (WGS) entry which is preliminary data.</text>
</comment>
<feature type="region of interest" description="Disordered" evidence="9">
    <location>
        <begin position="311"/>
        <end position="343"/>
    </location>
</feature>
<evidence type="ECO:0000259" key="10">
    <source>
        <dbReference type="PROSITE" id="PS50893"/>
    </source>
</evidence>
<dbReference type="GO" id="GO:0042626">
    <property type="term" value="F:ATPase-coupled transmembrane transporter activity"/>
    <property type="evidence" value="ECO:0007669"/>
    <property type="project" value="TreeGrafter"/>
</dbReference>
<comment type="subcellular location">
    <subcellularLocation>
        <location evidence="1 8">Cell membrane</location>
        <topology evidence="1 8">Peripheral membrane protein</topology>
    </subcellularLocation>
</comment>
<feature type="compositionally biased region" description="Basic and acidic residues" evidence="9">
    <location>
        <begin position="366"/>
        <end position="396"/>
    </location>
</feature>
<dbReference type="PROSITE" id="PS00211">
    <property type="entry name" value="ABC_TRANSPORTER_1"/>
    <property type="match status" value="2"/>
</dbReference>
<evidence type="ECO:0000256" key="2">
    <source>
        <dbReference type="ARBA" id="ARBA00022448"/>
    </source>
</evidence>
<keyword evidence="4 8" id="KW-0547">Nucleotide-binding</keyword>
<dbReference type="Gene3D" id="3.40.50.300">
    <property type="entry name" value="P-loop containing nucleotide triphosphate hydrolases"/>
    <property type="match status" value="2"/>
</dbReference>
<dbReference type="GO" id="GO:0043190">
    <property type="term" value="C:ATP-binding cassette (ABC) transporter complex"/>
    <property type="evidence" value="ECO:0007669"/>
    <property type="project" value="TreeGrafter"/>
</dbReference>
<reference evidence="11 12" key="1">
    <citation type="submission" date="2018-08" db="EMBL/GenBank/DDBJ databases">
        <title>A genome reference for cultivated species of the human gut microbiota.</title>
        <authorList>
            <person name="Zou Y."/>
            <person name="Xue W."/>
            <person name="Luo G."/>
        </authorList>
    </citation>
    <scope>NUCLEOTIDE SEQUENCE [LARGE SCALE GENOMIC DNA]</scope>
    <source>
        <strain evidence="11 12">TM10-1AC</strain>
    </source>
</reference>
<dbReference type="InterPro" id="IPR050095">
    <property type="entry name" value="ECF_ABC_transporter_ATP-bd"/>
</dbReference>
<evidence type="ECO:0000256" key="6">
    <source>
        <dbReference type="ARBA" id="ARBA00022967"/>
    </source>
</evidence>
<feature type="domain" description="ABC transporter" evidence="10">
    <location>
        <begin position="12"/>
        <end position="255"/>
    </location>
</feature>
<dbReference type="InterPro" id="IPR003593">
    <property type="entry name" value="AAA+_ATPase"/>
</dbReference>
<feature type="region of interest" description="Disordered" evidence="9">
    <location>
        <begin position="366"/>
        <end position="399"/>
    </location>
</feature>
<sequence length="749" mass="84234">MIIVEKSQMNLIDVKNLLFKYKMYSGEKEEVIEHTAIDNISLSIKKGDFVGILGHNGSGKSTLAKQLAALLKPSGGIIYVGGMDTAKEEQILDIRKTAGLVFQNPDNQLIGNIVEEDVAFGPENMGIPAEEIEMRITKALASTGMTAYREASPGALSGGQKQKIAISGVLAMEPECIIFDEPTAMIDPESRKELLEAIYDLKRLKNITVIYITHFLQEVSQADYLYVMSHGKITLKGTPETLFKIPEKLVENNLELPFEVALIDDLRKKSVDVPEEIYTKQQLLEFLKYHFQKDKSDNIVLSEYKSERKTISESSKSNVKSQAKENSRYGNSMEKQSDSHSISVYDRNEKLADNSLDNLNLADETEVSKKSHELKETSDIKENASKNIDEPKEPESTKGITLKNISYQYKKQDSGEEKYAIKDISLAIEPGEFVAIIGRTGSGKSTLIQHFNGLFQPKSGDYFFNGENIWEKKYDLKKLRQKVALCFQYPEYQLFEENVLKDIAFGPKNLGFDKKECEEKARHAMQLAGLSNELEKVSPFSLSGGQKRRVALAGILAMEPEYLILDEPVAGMDAPGKKILFDLLHHLNKERGITIVLVSHNMDDVADHADRVLVMENGQLKMDGKTEEVFARKDELTEMGLGVPQAVEFYLDLKEILEETDIDLDNAFSHDMQYNQKNLEVSQKTLELSQQNVEINQKETKEKGTEMHEKKIEASNEKAKEYIKTKRTKNVGIPLNIDELAAYIAGGSL</sequence>
<keyword evidence="6" id="KW-1278">Translocase</keyword>
<dbReference type="PROSITE" id="PS50893">
    <property type="entry name" value="ABC_TRANSPORTER_2"/>
    <property type="match status" value="2"/>
</dbReference>
<proteinExistence type="inferred from homology"/>